<dbReference type="SMART" id="SM00831">
    <property type="entry name" value="Cation_ATPase_N"/>
    <property type="match status" value="1"/>
</dbReference>
<evidence type="ECO:0000256" key="16">
    <source>
        <dbReference type="ARBA" id="ARBA00048694"/>
    </source>
</evidence>
<dbReference type="InterPro" id="IPR018303">
    <property type="entry name" value="ATPase_P-typ_P_site"/>
</dbReference>
<dbReference type="InterPro" id="IPR001757">
    <property type="entry name" value="P_typ_ATPase"/>
</dbReference>
<feature type="transmembrane region" description="Helical" evidence="18">
    <location>
        <begin position="268"/>
        <end position="288"/>
    </location>
</feature>
<dbReference type="InterPro" id="IPR036412">
    <property type="entry name" value="HAD-like_sf"/>
</dbReference>
<feature type="transmembrane region" description="Helical" evidence="18">
    <location>
        <begin position="1139"/>
        <end position="1158"/>
    </location>
</feature>
<evidence type="ECO:0000256" key="11">
    <source>
        <dbReference type="ARBA" id="ARBA00022967"/>
    </source>
</evidence>
<dbReference type="OrthoDB" id="3352408at2759"/>
<dbReference type="GO" id="GO:0046872">
    <property type="term" value="F:metal ion binding"/>
    <property type="evidence" value="ECO:0007669"/>
    <property type="project" value="UniProtKB-KW"/>
</dbReference>
<dbReference type="NCBIfam" id="TIGR01517">
    <property type="entry name" value="ATPase-IIB_Ca"/>
    <property type="match status" value="1"/>
</dbReference>
<dbReference type="SUPFAM" id="SSF81665">
    <property type="entry name" value="Calcium ATPase, transmembrane domain M"/>
    <property type="match status" value="1"/>
</dbReference>
<name>A0A6A6TXS8_9PEZI</name>
<feature type="region of interest" description="Disordered" evidence="19">
    <location>
        <begin position="169"/>
        <end position="200"/>
    </location>
</feature>
<proteinExistence type="inferred from homology"/>
<dbReference type="PROSITE" id="PS00154">
    <property type="entry name" value="ATPASE_E1_E2"/>
    <property type="match status" value="1"/>
</dbReference>
<evidence type="ECO:0000256" key="18">
    <source>
        <dbReference type="RuleBase" id="RU361146"/>
    </source>
</evidence>
<evidence type="ECO:0000256" key="9">
    <source>
        <dbReference type="ARBA" id="ARBA00022840"/>
    </source>
</evidence>
<dbReference type="Pfam" id="PF08282">
    <property type="entry name" value="Hydrolase_3"/>
    <property type="match status" value="1"/>
</dbReference>
<feature type="transmembrane region" description="Helical" evidence="18">
    <location>
        <begin position="1029"/>
        <end position="1047"/>
    </location>
</feature>
<dbReference type="Gene3D" id="3.40.50.1000">
    <property type="entry name" value="HAD superfamily/HAD-like"/>
    <property type="match status" value="1"/>
</dbReference>
<dbReference type="FunFam" id="1.20.1110.10:FF:000002">
    <property type="entry name" value="Calcium-transporting ATPase"/>
    <property type="match status" value="1"/>
</dbReference>
<comment type="catalytic activity">
    <reaction evidence="16 18">
        <text>Ca(2+)(in) + ATP + H2O = Ca(2+)(out) + ADP + phosphate + H(+)</text>
        <dbReference type="Rhea" id="RHEA:18105"/>
        <dbReference type="ChEBI" id="CHEBI:15377"/>
        <dbReference type="ChEBI" id="CHEBI:15378"/>
        <dbReference type="ChEBI" id="CHEBI:29108"/>
        <dbReference type="ChEBI" id="CHEBI:30616"/>
        <dbReference type="ChEBI" id="CHEBI:43474"/>
        <dbReference type="ChEBI" id="CHEBI:456216"/>
        <dbReference type="EC" id="7.2.2.10"/>
    </reaction>
</comment>
<dbReference type="InterPro" id="IPR023214">
    <property type="entry name" value="HAD_sf"/>
</dbReference>
<dbReference type="InterPro" id="IPR023299">
    <property type="entry name" value="ATPase_P-typ_cyto_dom_N"/>
</dbReference>
<feature type="compositionally biased region" description="Polar residues" evidence="19">
    <location>
        <begin position="576"/>
        <end position="598"/>
    </location>
</feature>
<dbReference type="GO" id="GO:0005388">
    <property type="term" value="F:P-type calcium transporter activity"/>
    <property type="evidence" value="ECO:0007669"/>
    <property type="project" value="UniProtKB-EC"/>
</dbReference>
<evidence type="ECO:0000256" key="2">
    <source>
        <dbReference type="ARBA" id="ARBA00022448"/>
    </source>
</evidence>
<dbReference type="FunFam" id="2.70.150.10:FF:000028">
    <property type="entry name" value="Calcium-transporting ATPase"/>
    <property type="match status" value="1"/>
</dbReference>
<comment type="subcellular location">
    <subcellularLocation>
        <location evidence="18">Membrane</location>
        <topology evidence="18">Multi-pass membrane protein</topology>
    </subcellularLocation>
    <subcellularLocation>
        <location evidence="1">Vacuole membrane</location>
        <topology evidence="1">Multi-pass membrane protein</topology>
    </subcellularLocation>
</comment>
<comment type="caution">
    <text evidence="18">Lacks conserved residue(s) required for the propagation of feature annotation.</text>
</comment>
<dbReference type="FunFam" id="1.20.1110.10:FF:000039">
    <property type="entry name" value="Calcium-transporting ATPase"/>
    <property type="match status" value="1"/>
</dbReference>
<feature type="compositionally biased region" description="Basic and acidic residues" evidence="19">
    <location>
        <begin position="80"/>
        <end position="98"/>
    </location>
</feature>
<dbReference type="PANTHER" id="PTHR24093">
    <property type="entry name" value="CATION TRANSPORTING ATPASE"/>
    <property type="match status" value="1"/>
</dbReference>
<evidence type="ECO:0000313" key="21">
    <source>
        <dbReference type="EMBL" id="KAF2664885.1"/>
    </source>
</evidence>
<dbReference type="GO" id="GO:0005774">
    <property type="term" value="C:vacuolar membrane"/>
    <property type="evidence" value="ECO:0007669"/>
    <property type="project" value="UniProtKB-SubCell"/>
</dbReference>
<dbReference type="CDD" id="cd02081">
    <property type="entry name" value="P-type_ATPase_Ca_PMCA-like"/>
    <property type="match status" value="1"/>
</dbReference>
<dbReference type="Gene3D" id="2.70.150.10">
    <property type="entry name" value="Calcium-transporting ATPase, cytoplasmic transduction domain A"/>
    <property type="match status" value="1"/>
</dbReference>
<keyword evidence="7 18" id="KW-0547">Nucleotide-binding</keyword>
<keyword evidence="12 18" id="KW-1133">Transmembrane helix</keyword>
<dbReference type="FunFam" id="3.40.1110.10:FF:000031">
    <property type="entry name" value="Calcium-transporting ATPase"/>
    <property type="match status" value="1"/>
</dbReference>
<evidence type="ECO:0000256" key="1">
    <source>
        <dbReference type="ARBA" id="ARBA00004128"/>
    </source>
</evidence>
<dbReference type="InterPro" id="IPR023298">
    <property type="entry name" value="ATPase_P-typ_TM_dom_sf"/>
</dbReference>
<dbReference type="InterPro" id="IPR004014">
    <property type="entry name" value="ATPase_P-typ_cation-transptr_N"/>
</dbReference>
<gene>
    <name evidence="21" type="ORF">BT63DRAFT_459502</name>
</gene>
<keyword evidence="11" id="KW-1278">Translocase</keyword>
<evidence type="ECO:0000256" key="19">
    <source>
        <dbReference type="SAM" id="MobiDB-lite"/>
    </source>
</evidence>
<evidence type="ECO:0000256" key="14">
    <source>
        <dbReference type="ARBA" id="ARBA00023136"/>
    </source>
</evidence>
<dbReference type="Gene3D" id="3.40.1110.10">
    <property type="entry name" value="Calcium-transporting ATPase, cytoplasmic domain N"/>
    <property type="match status" value="1"/>
</dbReference>
<comment type="function">
    <text evidence="18">Catalyzes the hydrolysis of ATP coupled with the transport of calcium.</text>
</comment>
<dbReference type="PRINTS" id="PR00119">
    <property type="entry name" value="CATATPASE"/>
</dbReference>
<dbReference type="SFLD" id="SFLDF00027">
    <property type="entry name" value="p-type_atpase"/>
    <property type="match status" value="1"/>
</dbReference>
<dbReference type="SUPFAM" id="SSF56784">
    <property type="entry name" value="HAD-like"/>
    <property type="match status" value="1"/>
</dbReference>
<keyword evidence="8 18" id="KW-0106">Calcium</keyword>
<dbReference type="FunFam" id="3.40.50.1000:FF:000018">
    <property type="entry name" value="Calcium-transporting ATPase"/>
    <property type="match status" value="1"/>
</dbReference>
<keyword evidence="9 18" id="KW-0067">ATP-binding</keyword>
<dbReference type="Pfam" id="PF00689">
    <property type="entry name" value="Cation_ATPase_C"/>
    <property type="match status" value="1"/>
</dbReference>
<dbReference type="Proteomes" id="UP000799302">
    <property type="component" value="Unassembled WGS sequence"/>
</dbReference>
<evidence type="ECO:0000256" key="5">
    <source>
        <dbReference type="ARBA" id="ARBA00022692"/>
    </source>
</evidence>
<dbReference type="InterPro" id="IPR006068">
    <property type="entry name" value="ATPase_P-typ_cation-transptr_C"/>
</dbReference>
<dbReference type="SUPFAM" id="SSF81653">
    <property type="entry name" value="Calcium ATPase, transduction domain A"/>
    <property type="match status" value="1"/>
</dbReference>
<dbReference type="GO" id="GO:0016887">
    <property type="term" value="F:ATP hydrolysis activity"/>
    <property type="evidence" value="ECO:0007669"/>
    <property type="project" value="InterPro"/>
</dbReference>
<dbReference type="NCBIfam" id="TIGR01494">
    <property type="entry name" value="ATPase_P-type"/>
    <property type="match status" value="2"/>
</dbReference>
<keyword evidence="5 18" id="KW-0812">Transmembrane</keyword>
<dbReference type="GO" id="GO:0005524">
    <property type="term" value="F:ATP binding"/>
    <property type="evidence" value="ECO:0007669"/>
    <property type="project" value="UniProtKB-KW"/>
</dbReference>
<keyword evidence="6" id="KW-0479">Metal-binding</keyword>
<dbReference type="FunFam" id="3.40.50.1000:FF:000001">
    <property type="entry name" value="Phospholipid-transporting ATPase IC"/>
    <property type="match status" value="1"/>
</dbReference>
<evidence type="ECO:0000259" key="20">
    <source>
        <dbReference type="SMART" id="SM00831"/>
    </source>
</evidence>
<feature type="compositionally biased region" description="Basic and acidic residues" evidence="19">
    <location>
        <begin position="190"/>
        <end position="200"/>
    </location>
</feature>
<dbReference type="InterPro" id="IPR044492">
    <property type="entry name" value="P_typ_ATPase_HD_dom"/>
</dbReference>
<evidence type="ECO:0000256" key="4">
    <source>
        <dbReference type="ARBA" id="ARBA00022568"/>
    </source>
</evidence>
<reference evidence="21" key="1">
    <citation type="journal article" date="2020" name="Stud. Mycol.">
        <title>101 Dothideomycetes genomes: a test case for predicting lifestyles and emergence of pathogens.</title>
        <authorList>
            <person name="Haridas S."/>
            <person name="Albert R."/>
            <person name="Binder M."/>
            <person name="Bloem J."/>
            <person name="Labutti K."/>
            <person name="Salamov A."/>
            <person name="Andreopoulos B."/>
            <person name="Baker S."/>
            <person name="Barry K."/>
            <person name="Bills G."/>
            <person name="Bluhm B."/>
            <person name="Cannon C."/>
            <person name="Castanera R."/>
            <person name="Culley D."/>
            <person name="Daum C."/>
            <person name="Ezra D."/>
            <person name="Gonzalez J."/>
            <person name="Henrissat B."/>
            <person name="Kuo A."/>
            <person name="Liang C."/>
            <person name="Lipzen A."/>
            <person name="Lutzoni F."/>
            <person name="Magnuson J."/>
            <person name="Mondo S."/>
            <person name="Nolan M."/>
            <person name="Ohm R."/>
            <person name="Pangilinan J."/>
            <person name="Park H.-J."/>
            <person name="Ramirez L."/>
            <person name="Alfaro M."/>
            <person name="Sun H."/>
            <person name="Tritt A."/>
            <person name="Yoshinaga Y."/>
            <person name="Zwiers L.-H."/>
            <person name="Turgeon B."/>
            <person name="Goodwin S."/>
            <person name="Spatafora J."/>
            <person name="Crous P."/>
            <person name="Grigoriev I."/>
        </authorList>
    </citation>
    <scope>NUCLEOTIDE SEQUENCE</scope>
    <source>
        <strain evidence="21">CBS 115976</strain>
    </source>
</reference>
<dbReference type="SFLD" id="SFLDS00003">
    <property type="entry name" value="Haloacid_Dehalogenase"/>
    <property type="match status" value="1"/>
</dbReference>
<comment type="function">
    <text evidence="17">This magnesium-dependent enzyme catalyzes the hydrolysis of ATP coupled with the transport of calcium. Transports the calcium to the vacuole and participates in the control of the cytosolic free calcium.</text>
</comment>
<dbReference type="SUPFAM" id="SSF81660">
    <property type="entry name" value="Metal cation-transporting ATPase, ATP-binding domain N"/>
    <property type="match status" value="1"/>
</dbReference>
<dbReference type="InterPro" id="IPR006408">
    <property type="entry name" value="P-type_ATPase_IIB"/>
</dbReference>
<dbReference type="PANTHER" id="PTHR24093:SF369">
    <property type="entry name" value="CALCIUM-TRANSPORTING ATPASE"/>
    <property type="match status" value="1"/>
</dbReference>
<evidence type="ECO:0000313" key="22">
    <source>
        <dbReference type="Proteomes" id="UP000799302"/>
    </source>
</evidence>
<dbReference type="EMBL" id="MU004241">
    <property type="protein sequence ID" value="KAF2664885.1"/>
    <property type="molecule type" value="Genomic_DNA"/>
</dbReference>
<comment type="similarity">
    <text evidence="15 18">Belongs to the cation transport ATPase (P-type) (TC 3.A.3) family.</text>
</comment>
<keyword evidence="14 18" id="KW-0472">Membrane</keyword>
<keyword evidence="4 18" id="KW-0109">Calcium transport</keyword>
<feature type="transmembrane region" description="Helical" evidence="18">
    <location>
        <begin position="439"/>
        <end position="460"/>
    </location>
</feature>
<feature type="region of interest" description="Disordered" evidence="19">
    <location>
        <begin position="1273"/>
        <end position="1309"/>
    </location>
</feature>
<dbReference type="GO" id="GO:0005886">
    <property type="term" value="C:plasma membrane"/>
    <property type="evidence" value="ECO:0007669"/>
    <property type="project" value="TreeGrafter"/>
</dbReference>
<evidence type="ECO:0000256" key="8">
    <source>
        <dbReference type="ARBA" id="ARBA00022837"/>
    </source>
</evidence>
<feature type="transmembrane region" description="Helical" evidence="18">
    <location>
        <begin position="236"/>
        <end position="256"/>
    </location>
</feature>
<dbReference type="InterPro" id="IPR059000">
    <property type="entry name" value="ATPase_P-type_domA"/>
</dbReference>
<dbReference type="EC" id="7.2.2.10" evidence="18"/>
<feature type="transmembrane region" description="Helical" evidence="18">
    <location>
        <begin position="486"/>
        <end position="513"/>
    </location>
</feature>
<feature type="transmembrane region" description="Helical" evidence="18">
    <location>
        <begin position="950"/>
        <end position="972"/>
    </location>
</feature>
<dbReference type="Gene3D" id="1.20.1110.10">
    <property type="entry name" value="Calcium-transporting ATPase, transmembrane domain"/>
    <property type="match status" value="1"/>
</dbReference>
<sequence length="1309" mass="142782">MADSSGGPKRPRAPTITVDTSAVSDAPHTEPEPSSAFISPLGRDTLAIPGRARGDSVNSNTSQSTTGSHTVVNSPSPSHRNSDVTHIADIKSEDDVWKPEDEKEGALFYDENSPFGVTRGHLSKLLPRKDKRAFYHLRGITGLASALRTNPKTGLPSDEEYLKGEMSFDDLKNVNPGEENEPTKGLTHSSTERSSPKDKKDTLYADRKRVFGDNRLPTRKAKSFFALAWEALQDKILILLCIAAVISLALGIYQSVTKKASEGARVDWVEGVAIMVAVIIVVGVGALNDWQKERQFKKLNAQKEDRFVKVIRSGKTQKVSVYEVFPGDVMILEQGDVLPCDGILIEGHNVSCDESSATGESDLMKKSPGDVVWKALDQGQDTKKLDPFIISGARVSEGVGTFLVTAVGVNSSHGKLMMALNEDTDATPLQYKLNRLASYIAKLGSAAGLLLFIVLFIEYLTRLKNPTDPDGTARDAKSKAQDFVRILIVAVTIVVVAVPEGLPLAVTLALAFATKRMTKDNNLVRHLQSCETMGNATVICSDKTGTLTQNVMTVVAATFGRGSVRAGDKDKMPTKQGANFTDGTPGSASTDDSGTTADGSVELPIYDLHERLDRDFQHILKDSIVINSTAFEGEEEGKQVFIGSKTETALLDFAARCFELTNLQKEREASTITQLIPFDSRRKVMGVVIKSADAKYRMFIKGASEIVLSKCTKVVDDPLNSTHATDLSEEDKSTLGSIISSYASMSLRTIGMGYRDFAQWPPQGAKHSPDNPSDPDFDDIFHDITWLSVVGIQDPMRKGVAEAVATCERAGVRAIMVTGDNVETARAIAKDCGILKEGGIVMEGPKLRSLSPAQLQEVLPKLCVVARSSPEDKKTLVQALRGEGHVVAVTGDGTNDAPALKAADVGFSMGIAGTEVAKEASDIILMDDNFSSIVKALAWGRTINDAVKKFLQFQITVNIVAVLLTFITAVSSDEEESVLNAVQLLWVNLIMDTFAALALATDPPAGSLFDRRPEPRDAPLITPTMWKTIIGQTIYQLIVTLVMFFAGKKFIPPFNNMSAAELKSDKNTLLFNTLIFNVFVWMQIFDALNCRRIDNSKNIFEGFWRNNFFMGIIAIMIGGQAIIVSFGGAAFVVTPIYGYHWAISIVLGFITLPIGFLIRCIPDRYVRIDLPVKRFMAANTPAWLQRYLARRRKPPPVIEAGDMDDDHIGKEWHRVYNQVHDDLALYKQLRGRRLHVIKMGIRHPRELLKSHRSRSGSRNSVLPGLVAAGATLGSVGGGITPDRRSINSRRPEDGDASSTAPSRRGTDEV</sequence>
<evidence type="ECO:0000256" key="7">
    <source>
        <dbReference type="ARBA" id="ARBA00022741"/>
    </source>
</evidence>
<dbReference type="GO" id="GO:0006874">
    <property type="term" value="P:intracellular calcium ion homeostasis"/>
    <property type="evidence" value="ECO:0007669"/>
    <property type="project" value="TreeGrafter"/>
</dbReference>
<keyword evidence="10" id="KW-0460">Magnesium</keyword>
<evidence type="ECO:0000256" key="17">
    <source>
        <dbReference type="ARBA" id="ARBA00059328"/>
    </source>
</evidence>
<keyword evidence="2 18" id="KW-0813">Transport</keyword>
<feature type="transmembrane region" description="Helical" evidence="18">
    <location>
        <begin position="1108"/>
        <end position="1133"/>
    </location>
</feature>
<feature type="compositionally biased region" description="Polar residues" evidence="19">
    <location>
        <begin position="56"/>
        <end position="79"/>
    </location>
</feature>
<dbReference type="SFLD" id="SFLDG00002">
    <property type="entry name" value="C1.7:_P-type_atpase_like"/>
    <property type="match status" value="1"/>
</dbReference>
<accession>A0A6A6TXS8</accession>
<evidence type="ECO:0000256" key="3">
    <source>
        <dbReference type="ARBA" id="ARBA00022554"/>
    </source>
</evidence>
<dbReference type="Pfam" id="PF00690">
    <property type="entry name" value="Cation_ATPase_N"/>
    <property type="match status" value="1"/>
</dbReference>
<feature type="region of interest" description="Disordered" evidence="19">
    <location>
        <begin position="565"/>
        <end position="600"/>
    </location>
</feature>
<evidence type="ECO:0000256" key="13">
    <source>
        <dbReference type="ARBA" id="ARBA00023065"/>
    </source>
</evidence>
<keyword evidence="3" id="KW-0926">Vacuole</keyword>
<protein>
    <recommendedName>
        <fullName evidence="18">Calcium-transporting ATPase</fullName>
        <ecNumber evidence="18">7.2.2.10</ecNumber>
    </recommendedName>
</protein>
<keyword evidence="22" id="KW-1185">Reference proteome</keyword>
<feature type="region of interest" description="Disordered" evidence="19">
    <location>
        <begin position="1"/>
        <end position="98"/>
    </location>
</feature>
<evidence type="ECO:0000256" key="12">
    <source>
        <dbReference type="ARBA" id="ARBA00022989"/>
    </source>
</evidence>
<feature type="transmembrane region" description="Helical" evidence="18">
    <location>
        <begin position="1067"/>
        <end position="1088"/>
    </location>
</feature>
<feature type="compositionally biased region" description="Basic and acidic residues" evidence="19">
    <location>
        <begin position="1281"/>
        <end position="1293"/>
    </location>
</feature>
<evidence type="ECO:0000256" key="10">
    <source>
        <dbReference type="ARBA" id="ARBA00022842"/>
    </source>
</evidence>
<dbReference type="InterPro" id="IPR008250">
    <property type="entry name" value="ATPase_P-typ_transduc_dom_A_sf"/>
</dbReference>
<dbReference type="Pfam" id="PF13246">
    <property type="entry name" value="Cation_ATPase"/>
    <property type="match status" value="1"/>
</dbReference>
<keyword evidence="13 18" id="KW-0406">Ion transport</keyword>
<evidence type="ECO:0000256" key="15">
    <source>
        <dbReference type="ARBA" id="ARBA00038148"/>
    </source>
</evidence>
<feature type="domain" description="Cation-transporting P-type ATPase N-terminal" evidence="20">
    <location>
        <begin position="134"/>
        <end position="252"/>
    </location>
</feature>
<dbReference type="Pfam" id="PF00122">
    <property type="entry name" value="E1-E2_ATPase"/>
    <property type="match status" value="1"/>
</dbReference>
<organism evidence="21 22">
    <name type="scientific">Microthyrium microscopicum</name>
    <dbReference type="NCBI Taxonomy" id="703497"/>
    <lineage>
        <taxon>Eukaryota</taxon>
        <taxon>Fungi</taxon>
        <taxon>Dikarya</taxon>
        <taxon>Ascomycota</taxon>
        <taxon>Pezizomycotina</taxon>
        <taxon>Dothideomycetes</taxon>
        <taxon>Dothideomycetes incertae sedis</taxon>
        <taxon>Microthyriales</taxon>
        <taxon>Microthyriaceae</taxon>
        <taxon>Microthyrium</taxon>
    </lineage>
</organism>
<evidence type="ECO:0000256" key="6">
    <source>
        <dbReference type="ARBA" id="ARBA00022723"/>
    </source>
</evidence>